<dbReference type="AlphaFoldDB" id="A0A432MDI9"/>
<proteinExistence type="predicted"/>
<keyword evidence="1" id="KW-0812">Transmembrane</keyword>
<dbReference type="PANTHER" id="PTHR34351:SF1">
    <property type="entry name" value="SLR1927 PROTEIN"/>
    <property type="match status" value="1"/>
</dbReference>
<feature type="transmembrane region" description="Helical" evidence="1">
    <location>
        <begin position="76"/>
        <end position="99"/>
    </location>
</feature>
<comment type="caution">
    <text evidence="3">The sequence shown here is derived from an EMBL/GenBank/DDBJ whole genome shotgun (WGS) entry which is preliminary data.</text>
</comment>
<sequence>MGMAGRSASARPRDRTAAGGSRIHRWLLGIRHILVEADHLSFVNVYLPWRYPLGSLLMAAVAAVLCGWFVHARAYVLLIGVGSVIGLGLIWPKLSLMALRGRLVFEDRRTVEGKGTRARLVVTNYLPVGSWGLRLHGGEADDSVANLAVVPGWRTTEFEFPYVPRVRGEYPVGTACLRTGFPFGLWEAQRPLESGGSLVVWPLAFPIDAIPEAAASDRTREGLTYLNRAGQTGDFFGVRPYVRGDPLRRIHWAQSARHDRLIVCERQASANLHLQVVLDVDPAVHGGRGPDGSREWAIRVAATLVEAFLARGALVELLAGDRAVSTGSGGQQRERLMDTLARIPAHPSTAIEAMLASRPARRFRDGLQVVITTDRGLDRPGVATIWPRSARAIVLRAGGFERRRGEDGVAASRLPIRPWIELTDADDVRGQFRRAWREVLDAN</sequence>
<evidence type="ECO:0000259" key="2">
    <source>
        <dbReference type="Pfam" id="PF01882"/>
    </source>
</evidence>
<dbReference type="EMBL" id="RYZH01000068">
    <property type="protein sequence ID" value="RUL82791.1"/>
    <property type="molecule type" value="Genomic_DNA"/>
</dbReference>
<dbReference type="Proteomes" id="UP000280296">
    <property type="component" value="Unassembled WGS sequence"/>
</dbReference>
<evidence type="ECO:0000313" key="4">
    <source>
        <dbReference type="Proteomes" id="UP000280296"/>
    </source>
</evidence>
<name>A0A432MDI9_9BACT</name>
<evidence type="ECO:0000256" key="1">
    <source>
        <dbReference type="SAM" id="Phobius"/>
    </source>
</evidence>
<protein>
    <submittedName>
        <fullName evidence="3">DUF58 domain-containing protein</fullName>
    </submittedName>
</protein>
<reference evidence="3 4" key="1">
    <citation type="submission" date="2018-12" db="EMBL/GenBank/DDBJ databases">
        <authorList>
            <person name="Toschakov S.V."/>
        </authorList>
    </citation>
    <scope>NUCLEOTIDE SEQUENCE [LARGE SCALE GENOMIC DNA]</scope>
    <source>
        <strain evidence="3 4">GM2012</strain>
    </source>
</reference>
<dbReference type="InterPro" id="IPR002881">
    <property type="entry name" value="DUF58"/>
</dbReference>
<keyword evidence="4" id="KW-1185">Reference proteome</keyword>
<feature type="domain" description="DUF58" evidence="2">
    <location>
        <begin position="238"/>
        <end position="372"/>
    </location>
</feature>
<organism evidence="3 4">
    <name type="scientific">Tautonia sociabilis</name>
    <dbReference type="NCBI Taxonomy" id="2080755"/>
    <lineage>
        <taxon>Bacteria</taxon>
        <taxon>Pseudomonadati</taxon>
        <taxon>Planctomycetota</taxon>
        <taxon>Planctomycetia</taxon>
        <taxon>Isosphaerales</taxon>
        <taxon>Isosphaeraceae</taxon>
        <taxon>Tautonia</taxon>
    </lineage>
</organism>
<evidence type="ECO:0000313" key="3">
    <source>
        <dbReference type="EMBL" id="RUL82791.1"/>
    </source>
</evidence>
<gene>
    <name evidence="3" type="ORF">TsocGM_23110</name>
</gene>
<dbReference type="Pfam" id="PF01882">
    <property type="entry name" value="DUF58"/>
    <property type="match status" value="1"/>
</dbReference>
<keyword evidence="1" id="KW-1133">Transmembrane helix</keyword>
<feature type="transmembrane region" description="Helical" evidence="1">
    <location>
        <begin position="51"/>
        <end position="70"/>
    </location>
</feature>
<dbReference type="PANTHER" id="PTHR34351">
    <property type="entry name" value="SLR1927 PROTEIN-RELATED"/>
    <property type="match status" value="1"/>
</dbReference>
<accession>A0A432MDI9</accession>
<reference evidence="3 4" key="2">
    <citation type="submission" date="2019-01" db="EMBL/GenBank/DDBJ databases">
        <title>Tautonia sociabilis, a novel thermotolerant planctomycete of Isosphaeraceae family, isolated from a 4000 m deep subterranean habitat.</title>
        <authorList>
            <person name="Kovaleva O.L."/>
            <person name="Elcheninov A.G."/>
            <person name="Van Heerden E."/>
            <person name="Toshchakov S.V."/>
            <person name="Novikov A."/>
            <person name="Bonch-Osmolovskaya E.A."/>
            <person name="Kublanov I.V."/>
        </authorList>
    </citation>
    <scope>NUCLEOTIDE SEQUENCE [LARGE SCALE GENOMIC DNA]</scope>
    <source>
        <strain evidence="3 4">GM2012</strain>
    </source>
</reference>
<keyword evidence="1" id="KW-0472">Membrane</keyword>